<evidence type="ECO:0000313" key="2">
    <source>
        <dbReference type="EMBL" id="CDP35031.1"/>
    </source>
</evidence>
<gene>
    <name evidence="2" type="ORF">GNLVRS02_ARAD1C26048g</name>
</gene>
<dbReference type="AlphaFoldDB" id="A0A060T759"/>
<accession>A0A060T759</accession>
<feature type="region of interest" description="Disordered" evidence="1">
    <location>
        <begin position="26"/>
        <end position="48"/>
    </location>
</feature>
<reference evidence="2" key="1">
    <citation type="submission" date="2014-02" db="EMBL/GenBank/DDBJ databases">
        <authorList>
            <person name="Genoscope - CEA"/>
        </authorList>
    </citation>
    <scope>NUCLEOTIDE SEQUENCE</scope>
    <source>
        <strain evidence="2">LS3</strain>
    </source>
</reference>
<evidence type="ECO:0000256" key="1">
    <source>
        <dbReference type="SAM" id="MobiDB-lite"/>
    </source>
</evidence>
<dbReference type="PhylomeDB" id="A0A060T759"/>
<name>A0A060T759_BLAAD</name>
<organism evidence="2">
    <name type="scientific">Blastobotrys adeninivorans</name>
    <name type="common">Yeast</name>
    <name type="synonym">Arxula adeninivorans</name>
    <dbReference type="NCBI Taxonomy" id="409370"/>
    <lineage>
        <taxon>Eukaryota</taxon>
        <taxon>Fungi</taxon>
        <taxon>Dikarya</taxon>
        <taxon>Ascomycota</taxon>
        <taxon>Saccharomycotina</taxon>
        <taxon>Dipodascomycetes</taxon>
        <taxon>Dipodascales</taxon>
        <taxon>Trichomonascaceae</taxon>
        <taxon>Blastobotrys</taxon>
    </lineage>
</organism>
<proteinExistence type="predicted"/>
<reference evidence="2" key="2">
    <citation type="submission" date="2014-06" db="EMBL/GenBank/DDBJ databases">
        <title>The complete genome of Blastobotrys (Arxula) adeninivorans LS3 - a yeast of biotechnological interest.</title>
        <authorList>
            <person name="Kunze G."/>
            <person name="Gaillardin C."/>
            <person name="Czernicka M."/>
            <person name="Durrens P."/>
            <person name="Martin T."/>
            <person name="Boer E."/>
            <person name="Gabaldon T."/>
            <person name="Cruz J."/>
            <person name="Talla E."/>
            <person name="Marck C."/>
            <person name="Goffeau A."/>
            <person name="Barbe V."/>
            <person name="Baret P."/>
            <person name="Baronian K."/>
            <person name="Beier S."/>
            <person name="Bleykasten C."/>
            <person name="Bode R."/>
            <person name="Casaregola S."/>
            <person name="Despons L."/>
            <person name="Fairhead C."/>
            <person name="Giersberg M."/>
            <person name="Gierski P."/>
            <person name="Hahnel U."/>
            <person name="Hartmann A."/>
            <person name="Jankowska D."/>
            <person name="Jubin C."/>
            <person name="Jung P."/>
            <person name="Lafontaine I."/>
            <person name="Leh-Louis V."/>
            <person name="Lemaire M."/>
            <person name="Marcet-Houben M."/>
            <person name="Mascher M."/>
            <person name="Morel G."/>
            <person name="Richard G.-F."/>
            <person name="Riechen J."/>
            <person name="Sacerdot C."/>
            <person name="Sarkar A."/>
            <person name="Savel G."/>
            <person name="Schacherer J."/>
            <person name="Sherman D."/>
            <person name="Straub M.-L."/>
            <person name="Stein N."/>
            <person name="Thierry A."/>
            <person name="Trautwein-Schult A."/>
            <person name="Westhof E."/>
            <person name="Worch S."/>
            <person name="Dujon B."/>
            <person name="Souciet J.-L."/>
            <person name="Wincker P."/>
            <person name="Scholz U."/>
            <person name="Neuveglise N."/>
        </authorList>
    </citation>
    <scope>NUCLEOTIDE SEQUENCE</scope>
    <source>
        <strain evidence="2">LS3</strain>
    </source>
</reference>
<dbReference type="EMBL" id="HG937693">
    <property type="protein sequence ID" value="CDP35031.1"/>
    <property type="molecule type" value="Genomic_DNA"/>
</dbReference>
<sequence length="139" mass="14364">MLYGKPQQATNSTMLSNIAQIFNPPTGDSAGSGAGNGSKDGKNDKGQDPCWPCLLTSSAAMILGGTYMASGAVFASSAAKPLPKGATPAWQRTVRYGGFAVILLGVFRGIEGIMVATGNDPRNPQPLFVADKGEDKNTK</sequence>
<protein>
    <submittedName>
        <fullName evidence="2">ARAD1C26048p</fullName>
    </submittedName>
</protein>